<gene>
    <name evidence="6" type="ORF">D2V17_03980</name>
</gene>
<comment type="subcellular location">
    <subcellularLocation>
        <location evidence="1">Periplasm</location>
    </subcellularLocation>
</comment>
<comment type="caution">
    <text evidence="6">The sequence shown here is derived from an EMBL/GenBank/DDBJ whole genome shotgun (WGS) entry which is preliminary data.</text>
</comment>
<dbReference type="GO" id="GO:1904680">
    <property type="term" value="F:peptide transmembrane transporter activity"/>
    <property type="evidence" value="ECO:0007669"/>
    <property type="project" value="TreeGrafter"/>
</dbReference>
<organism evidence="6 7">
    <name type="scientific">Aurantiacibacter xanthus</name>
    <dbReference type="NCBI Taxonomy" id="1784712"/>
    <lineage>
        <taxon>Bacteria</taxon>
        <taxon>Pseudomonadati</taxon>
        <taxon>Pseudomonadota</taxon>
        <taxon>Alphaproteobacteria</taxon>
        <taxon>Sphingomonadales</taxon>
        <taxon>Erythrobacteraceae</taxon>
        <taxon>Aurantiacibacter</taxon>
    </lineage>
</organism>
<proteinExistence type="inferred from homology"/>
<dbReference type="OrthoDB" id="9803988at2"/>
<keyword evidence="7" id="KW-1185">Reference proteome</keyword>
<dbReference type="RefSeq" id="WP_119591836.1">
    <property type="nucleotide sequence ID" value="NZ_QXFM01000031.1"/>
</dbReference>
<dbReference type="InterPro" id="IPR000914">
    <property type="entry name" value="SBP_5_dom"/>
</dbReference>
<reference evidence="6 7" key="1">
    <citation type="submission" date="2018-08" db="EMBL/GenBank/DDBJ databases">
        <title>Erythrobacter zhengii sp.nov., a bacterium isolated from deep-sea sediment.</title>
        <authorList>
            <person name="Fang C."/>
            <person name="Wu Y.-H."/>
            <person name="Sun C."/>
            <person name="Wang H."/>
            <person name="Cheng H."/>
            <person name="Meng F.-X."/>
            <person name="Wang C.-S."/>
            <person name="Xu X.-W."/>
        </authorList>
    </citation>
    <scope>NUCLEOTIDE SEQUENCE [LARGE SCALE GENOMIC DNA]</scope>
    <source>
        <strain evidence="6 7">CCTCC AB 2015396</strain>
    </source>
</reference>
<dbReference type="Gene3D" id="3.40.190.10">
    <property type="entry name" value="Periplasmic binding protein-like II"/>
    <property type="match status" value="2"/>
</dbReference>
<dbReference type="Proteomes" id="UP000265366">
    <property type="component" value="Unassembled WGS sequence"/>
</dbReference>
<comment type="similarity">
    <text evidence="2">Belongs to the bacterial solute-binding protein 5 family.</text>
</comment>
<dbReference type="PROSITE" id="PS51257">
    <property type="entry name" value="PROKAR_LIPOPROTEIN"/>
    <property type="match status" value="1"/>
</dbReference>
<dbReference type="SUPFAM" id="SSF53850">
    <property type="entry name" value="Periplasmic binding protein-like II"/>
    <property type="match status" value="1"/>
</dbReference>
<protein>
    <submittedName>
        <fullName evidence="6">Peptide ABC transporter substrate-binding protein</fullName>
    </submittedName>
</protein>
<dbReference type="GO" id="GO:0030313">
    <property type="term" value="C:cell envelope"/>
    <property type="evidence" value="ECO:0007669"/>
    <property type="project" value="UniProtKB-SubCell"/>
</dbReference>
<name>A0A3A1PBE9_9SPHN</name>
<evidence type="ECO:0000256" key="1">
    <source>
        <dbReference type="ARBA" id="ARBA00004418"/>
    </source>
</evidence>
<dbReference type="PANTHER" id="PTHR30290:SF10">
    <property type="entry name" value="PERIPLASMIC OLIGOPEPTIDE-BINDING PROTEIN-RELATED"/>
    <property type="match status" value="1"/>
</dbReference>
<evidence type="ECO:0000313" key="7">
    <source>
        <dbReference type="Proteomes" id="UP000265366"/>
    </source>
</evidence>
<evidence type="ECO:0000259" key="5">
    <source>
        <dbReference type="Pfam" id="PF00496"/>
    </source>
</evidence>
<dbReference type="GO" id="GO:0015833">
    <property type="term" value="P:peptide transport"/>
    <property type="evidence" value="ECO:0007669"/>
    <property type="project" value="TreeGrafter"/>
</dbReference>
<dbReference type="InterPro" id="IPR039424">
    <property type="entry name" value="SBP_5"/>
</dbReference>
<keyword evidence="3" id="KW-0813">Transport</keyword>
<dbReference type="EMBL" id="QXFM01000031">
    <property type="protein sequence ID" value="RIV90868.1"/>
    <property type="molecule type" value="Genomic_DNA"/>
</dbReference>
<evidence type="ECO:0000256" key="4">
    <source>
        <dbReference type="ARBA" id="ARBA00022729"/>
    </source>
</evidence>
<dbReference type="PANTHER" id="PTHR30290">
    <property type="entry name" value="PERIPLASMIC BINDING COMPONENT OF ABC TRANSPORTER"/>
    <property type="match status" value="1"/>
</dbReference>
<dbReference type="Pfam" id="PF00496">
    <property type="entry name" value="SBP_bac_5"/>
    <property type="match status" value="1"/>
</dbReference>
<feature type="domain" description="Solute-binding protein family 5" evidence="5">
    <location>
        <begin position="72"/>
        <end position="167"/>
    </location>
</feature>
<evidence type="ECO:0000313" key="6">
    <source>
        <dbReference type="EMBL" id="RIV90868.1"/>
    </source>
</evidence>
<dbReference type="Gene3D" id="3.10.105.10">
    <property type="entry name" value="Dipeptide-binding Protein, Domain 3"/>
    <property type="match status" value="1"/>
</dbReference>
<keyword evidence="4" id="KW-0732">Signal</keyword>
<accession>A0A3A1PBE9</accession>
<sequence length="505" mass="55026">MLAPFQRTLRPLTCAFALALAGCGQGSDGEFTVAWIGTEQDLQADGVRLSNGGQLVRAATESGLVALDARGEVVPALAERWIVTDDGLSFIFRLREDEWADGSEMSAESVREALRRNLRALRGTSLGLDLSPIDEIRAMTGRVVEIRLTTPVPELLTLLAQPELVLREEGNGPMTLERIEPRPSQRDEVSAAQLLFRFKPPAERGLPDAPEWQDGVRDLLLVPAPARRALKMFDDGDANIVLGGRIDHLPLVDIGPLSRGTLQIDPAIGLFGLRVREAKGVLEEPALREAIAMAIDRPAVMEPFNVAGWSASTRLVAPDLPGDPGLVGERWADQSLEQRRQTAAARVQQYLARQEGATPAAVRLSLAIGEGPGLNRLLKSLADQLAAVNVRLERADDPATADLVLVDRVARFSDPRWFLDQFACSLRQGLCSQQADSFVVQSMNALDPVVRASLIAQAELQLTRDNVYIPIGAPIRWSLVRSGTRGFSPNRYAFHPLPPMAEVPK</sequence>
<evidence type="ECO:0000256" key="2">
    <source>
        <dbReference type="ARBA" id="ARBA00005695"/>
    </source>
</evidence>
<dbReference type="AlphaFoldDB" id="A0A3A1PBE9"/>
<evidence type="ECO:0000256" key="3">
    <source>
        <dbReference type="ARBA" id="ARBA00022448"/>
    </source>
</evidence>